<evidence type="ECO:0000313" key="3">
    <source>
        <dbReference type="Proteomes" id="UP000319486"/>
    </source>
</evidence>
<dbReference type="InterPro" id="IPR018640">
    <property type="entry name" value="DUF2063"/>
</dbReference>
<reference evidence="2 3" key="1">
    <citation type="journal article" date="2019" name="Environ. Microbiol.">
        <title>Species interactions and distinct microbial communities in high Arctic permafrost affected cryosols are associated with the CH4 and CO2 gas fluxes.</title>
        <authorList>
            <person name="Altshuler I."/>
            <person name="Hamel J."/>
            <person name="Turney S."/>
            <person name="Magnuson E."/>
            <person name="Levesque R."/>
            <person name="Greer C."/>
            <person name="Whyte L.G."/>
        </authorList>
    </citation>
    <scope>NUCLEOTIDE SEQUENCE [LARGE SCALE GENOMIC DNA]</scope>
    <source>
        <strain evidence="2 3">S13Y</strain>
    </source>
</reference>
<keyword evidence="3" id="KW-1185">Reference proteome</keyword>
<sequence>MRAPAGAAAAAGRGMSGLQALQQRMLQAVLADKAPRLRGLRGDERADASSRMDVYRQGYRIRLRDALALEFPGLRLLAGRDFERLLKSYVAAHPSGHYNIRWHGAGLPAFLEYGLPWRERPALAEMARLDWAISTAFDAVDEVAVDPVQLSSVPAEAWADLHLRPQAHLQILSGVCNVEAFRRAADREVARPRLRRYRHSRHLLVWRQALAVRYRLIEDDERMVLAAAMRDESFALLCDRLAEHHDPSAAMPRMAGILRGWLDDGVLAGWRLQQDSM</sequence>
<feature type="domain" description="Putative DNA-binding" evidence="1">
    <location>
        <begin position="21"/>
        <end position="111"/>
    </location>
</feature>
<evidence type="ECO:0000313" key="2">
    <source>
        <dbReference type="EMBL" id="TPG11281.1"/>
    </source>
</evidence>
<accession>A0A502CHR9</accession>
<dbReference type="Proteomes" id="UP000319486">
    <property type="component" value="Unassembled WGS sequence"/>
</dbReference>
<evidence type="ECO:0000259" key="1">
    <source>
        <dbReference type="Pfam" id="PF09836"/>
    </source>
</evidence>
<comment type="caution">
    <text evidence="2">The sequence shown here is derived from an EMBL/GenBank/DDBJ whole genome shotgun (WGS) entry which is preliminary data.</text>
</comment>
<protein>
    <submittedName>
        <fullName evidence="2">DUF2063 domain-containing protein</fullName>
    </submittedName>
</protein>
<dbReference type="AlphaFoldDB" id="A0A502CHR9"/>
<dbReference type="Pfam" id="PF09836">
    <property type="entry name" value="DUF2063"/>
    <property type="match status" value="1"/>
</dbReference>
<organism evidence="2 3">
    <name type="scientific">Rhodanobacter glycinis</name>
    <dbReference type="NCBI Taxonomy" id="582702"/>
    <lineage>
        <taxon>Bacteria</taxon>
        <taxon>Pseudomonadati</taxon>
        <taxon>Pseudomonadota</taxon>
        <taxon>Gammaproteobacteria</taxon>
        <taxon>Lysobacterales</taxon>
        <taxon>Rhodanobacteraceae</taxon>
        <taxon>Rhodanobacter</taxon>
    </lineage>
</organism>
<dbReference type="EMBL" id="RCZO01000001">
    <property type="protein sequence ID" value="TPG11281.1"/>
    <property type="molecule type" value="Genomic_DNA"/>
</dbReference>
<proteinExistence type="predicted"/>
<name>A0A502CHR9_9GAMM</name>
<gene>
    <name evidence="2" type="ORF">EAH88_01655</name>
</gene>